<evidence type="ECO:0000256" key="1">
    <source>
        <dbReference type="SAM" id="MobiDB-lite"/>
    </source>
</evidence>
<evidence type="ECO:0000313" key="2">
    <source>
        <dbReference type="EMBL" id="KAL3269646.1"/>
    </source>
</evidence>
<protein>
    <submittedName>
        <fullName evidence="2">Uncharacterized protein</fullName>
    </submittedName>
</protein>
<evidence type="ECO:0000313" key="3">
    <source>
        <dbReference type="Proteomes" id="UP001516400"/>
    </source>
</evidence>
<sequence>MEDEVQLQSLAKRLINIYNACKWSKTKLHLRRKKRSSRKNIERTQFNEIFDDGTTQIEDIFQNQIVVNRCKGKTNRNHQTKEDKVVREVFSSQSEIPSGTSNQWVWQYYPTKQSSSPKKYGDNQIVNICKCKACVCTKKATNNKGVDDSKELKKQNSKIITCVTTENSQDTSASTTIGKDCCCSTDLPKSIIKKPQTIECECPSPPLVPKERFSTSYPPTNSTRTVTCQCPNPCCPRRSPPSSHSDFRRSKSPELINNCCQCSSSTRPKCKCCPPSPSPVNSCECCSATHEDQCQCQCSPLFSPKQESSPLSPPNSGSPSPVNRCCQCAPSVPPSSEVSPITPSYNRQNNLPFTSASCCCRCPHSSTGTIKDSDKAASTYRYYAEDVPRIEDSSYCCCQSEQTNSKATIICTDKIIIPTLFCNDGQPIAAGSLSITISEEVGNEVANEMMSEIQYEDKKNNQPNTHIVLQNAGSSHRPIPAATPLQQPCPQCPANCRCQPNIVPATQSPRYLIQQPNFCQKNASYPPLTYPRLGSDQMPKGDGDYNLLGVNDDTKAEIKATLDRMDRALIEEAEAHCRKLRGIVELLGRQAGEIKELKILVAGVVDKGNTPTSEKIEKKIRKKNKKKDKKQKERLEKENRERQKKKSEHSLHERVSSNACCKCGKRKKKKKELG</sequence>
<feature type="compositionally biased region" description="Basic residues" evidence="1">
    <location>
        <begin position="663"/>
        <end position="674"/>
    </location>
</feature>
<gene>
    <name evidence="2" type="ORF">HHI36_008709</name>
</gene>
<feature type="compositionally biased region" description="Basic residues" evidence="1">
    <location>
        <begin position="618"/>
        <end position="629"/>
    </location>
</feature>
<dbReference type="EMBL" id="JABFTP020000021">
    <property type="protein sequence ID" value="KAL3269646.1"/>
    <property type="molecule type" value="Genomic_DNA"/>
</dbReference>
<feature type="region of interest" description="Disordered" evidence="1">
    <location>
        <begin position="608"/>
        <end position="674"/>
    </location>
</feature>
<proteinExistence type="predicted"/>
<accession>A0ABD2MTC0</accession>
<comment type="caution">
    <text evidence="2">The sequence shown here is derived from an EMBL/GenBank/DDBJ whole genome shotgun (WGS) entry which is preliminary data.</text>
</comment>
<feature type="compositionally biased region" description="Basic and acidic residues" evidence="1">
    <location>
        <begin position="630"/>
        <end position="641"/>
    </location>
</feature>
<dbReference type="Proteomes" id="UP001516400">
    <property type="component" value="Unassembled WGS sequence"/>
</dbReference>
<keyword evidence="3" id="KW-1185">Reference proteome</keyword>
<name>A0ABD2MTC0_9CUCU</name>
<reference evidence="2 3" key="1">
    <citation type="journal article" date="2021" name="BMC Biol.">
        <title>Horizontally acquired antibacterial genes associated with adaptive radiation of ladybird beetles.</title>
        <authorList>
            <person name="Li H.S."/>
            <person name="Tang X.F."/>
            <person name="Huang Y.H."/>
            <person name="Xu Z.Y."/>
            <person name="Chen M.L."/>
            <person name="Du X.Y."/>
            <person name="Qiu B.Y."/>
            <person name="Chen P.T."/>
            <person name="Zhang W."/>
            <person name="Slipinski A."/>
            <person name="Escalona H.E."/>
            <person name="Waterhouse R.M."/>
            <person name="Zwick A."/>
            <person name="Pang H."/>
        </authorList>
    </citation>
    <scope>NUCLEOTIDE SEQUENCE [LARGE SCALE GENOMIC DNA]</scope>
    <source>
        <strain evidence="2">SYSU2018</strain>
    </source>
</reference>
<organism evidence="2 3">
    <name type="scientific">Cryptolaemus montrouzieri</name>
    <dbReference type="NCBI Taxonomy" id="559131"/>
    <lineage>
        <taxon>Eukaryota</taxon>
        <taxon>Metazoa</taxon>
        <taxon>Ecdysozoa</taxon>
        <taxon>Arthropoda</taxon>
        <taxon>Hexapoda</taxon>
        <taxon>Insecta</taxon>
        <taxon>Pterygota</taxon>
        <taxon>Neoptera</taxon>
        <taxon>Endopterygota</taxon>
        <taxon>Coleoptera</taxon>
        <taxon>Polyphaga</taxon>
        <taxon>Cucujiformia</taxon>
        <taxon>Coccinelloidea</taxon>
        <taxon>Coccinellidae</taxon>
        <taxon>Scymninae</taxon>
        <taxon>Scymnini</taxon>
        <taxon>Cryptolaemus</taxon>
    </lineage>
</organism>
<dbReference type="AlphaFoldDB" id="A0ABD2MTC0"/>